<comment type="catalytic activity">
    <reaction evidence="9">
        <text>1,2-dihydroxy-5-(methylsulfanyl)pent-1-en-3-one + O2 = 3-(methylsulfanyl)propanoate + CO + formate + 2 H(+)</text>
        <dbReference type="Rhea" id="RHEA:14161"/>
        <dbReference type="ChEBI" id="CHEBI:15378"/>
        <dbReference type="ChEBI" id="CHEBI:15379"/>
        <dbReference type="ChEBI" id="CHEBI:15740"/>
        <dbReference type="ChEBI" id="CHEBI:17245"/>
        <dbReference type="ChEBI" id="CHEBI:49016"/>
        <dbReference type="ChEBI" id="CHEBI:49252"/>
        <dbReference type="EC" id="1.13.11.53"/>
    </reaction>
</comment>
<feature type="site" description="May play a role in transmitting local conformational changes" evidence="9">
    <location>
        <position position="108"/>
    </location>
</feature>
<feature type="site" description="May play a role in metal incorporation in vivo" evidence="9">
    <location>
        <position position="102"/>
    </location>
</feature>
<dbReference type="GO" id="GO:0010308">
    <property type="term" value="F:acireductone dioxygenase (Ni2+-requiring) activity"/>
    <property type="evidence" value="ECO:0007669"/>
    <property type="project" value="UniProtKB-UniRule"/>
</dbReference>
<dbReference type="PANTHER" id="PTHR23418">
    <property type="entry name" value="ACIREDUCTONE DIOXYGENASE"/>
    <property type="match status" value="1"/>
</dbReference>
<evidence type="ECO:0000256" key="9">
    <source>
        <dbReference type="HAMAP-Rule" id="MF_01682"/>
    </source>
</evidence>
<feature type="binding site" evidence="9">
    <location>
        <position position="103"/>
    </location>
    <ligand>
        <name>Ni(2+)</name>
        <dbReference type="ChEBI" id="CHEBI:49786"/>
    </ligand>
</feature>
<keyword evidence="4 9" id="KW-0479">Metal-binding</keyword>
<name>A0A844GYI7_9CHRO</name>
<dbReference type="UniPathway" id="UPA00904">
    <property type="reaction ID" value="UER00878"/>
</dbReference>
<comment type="pathway">
    <text evidence="9">Amino-acid biosynthesis; L-methionine biosynthesis via salvage pathway; L-methionine from S-methyl-5-thio-alpha-D-ribose 1-phosphate: step 5/6.</text>
</comment>
<dbReference type="Gene3D" id="2.60.120.10">
    <property type="entry name" value="Jelly Rolls"/>
    <property type="match status" value="1"/>
</dbReference>
<accession>A0A844GYI7</accession>
<evidence type="ECO:0000313" key="10">
    <source>
        <dbReference type="EMBL" id="MTF40122.1"/>
    </source>
</evidence>
<dbReference type="GO" id="GO:0016151">
    <property type="term" value="F:nickel cation binding"/>
    <property type="evidence" value="ECO:0007669"/>
    <property type="project" value="UniProtKB-UniRule"/>
</dbReference>
<evidence type="ECO:0000256" key="1">
    <source>
        <dbReference type="ARBA" id="ARBA00000428"/>
    </source>
</evidence>
<dbReference type="RefSeq" id="WP_155084425.1">
    <property type="nucleotide sequence ID" value="NZ_WMIA01000021.1"/>
</dbReference>
<feature type="binding site" evidence="9">
    <location>
        <position position="109"/>
    </location>
    <ligand>
        <name>Fe(2+)</name>
        <dbReference type="ChEBI" id="CHEBI:29033"/>
    </ligand>
</feature>
<organism evidence="10 11">
    <name type="scientific">Cyanobacterium aponinum 0216</name>
    <dbReference type="NCBI Taxonomy" id="2676140"/>
    <lineage>
        <taxon>Bacteria</taxon>
        <taxon>Bacillati</taxon>
        <taxon>Cyanobacteriota</taxon>
        <taxon>Cyanophyceae</taxon>
        <taxon>Oscillatoriophycideae</taxon>
        <taxon>Chroococcales</taxon>
        <taxon>Geminocystaceae</taxon>
        <taxon>Cyanobacterium</taxon>
    </lineage>
</organism>
<evidence type="ECO:0000256" key="7">
    <source>
        <dbReference type="ARBA" id="ARBA00023004"/>
    </source>
</evidence>
<dbReference type="GO" id="GO:0019284">
    <property type="term" value="P:L-methionine salvage from S-adenosylmethionine"/>
    <property type="evidence" value="ECO:0007669"/>
    <property type="project" value="InterPro"/>
</dbReference>
<keyword evidence="6 9" id="KW-0560">Oxidoreductase</keyword>
<gene>
    <name evidence="9" type="primary">mtnD</name>
    <name evidence="10" type="ORF">GGC33_14465</name>
</gene>
<feature type="binding site" evidence="9">
    <location>
        <position position="147"/>
    </location>
    <ligand>
        <name>Ni(2+)</name>
        <dbReference type="ChEBI" id="CHEBI:49786"/>
    </ligand>
</feature>
<dbReference type="SUPFAM" id="SSF51182">
    <property type="entry name" value="RmlC-like cupins"/>
    <property type="match status" value="1"/>
</dbReference>
<evidence type="ECO:0000256" key="4">
    <source>
        <dbReference type="ARBA" id="ARBA00022723"/>
    </source>
</evidence>
<evidence type="ECO:0000256" key="5">
    <source>
        <dbReference type="ARBA" id="ARBA00022964"/>
    </source>
</evidence>
<evidence type="ECO:0000256" key="2">
    <source>
        <dbReference type="ARBA" id="ARBA00022596"/>
    </source>
</evidence>
<comment type="catalytic activity">
    <reaction evidence="1 9">
        <text>1,2-dihydroxy-5-(methylsulfanyl)pent-1-en-3-one + O2 = 4-methylsulfanyl-2-oxobutanoate + formate + 2 H(+)</text>
        <dbReference type="Rhea" id="RHEA:24504"/>
        <dbReference type="ChEBI" id="CHEBI:15378"/>
        <dbReference type="ChEBI" id="CHEBI:15379"/>
        <dbReference type="ChEBI" id="CHEBI:15740"/>
        <dbReference type="ChEBI" id="CHEBI:16723"/>
        <dbReference type="ChEBI" id="CHEBI:49252"/>
        <dbReference type="EC" id="1.13.11.54"/>
    </reaction>
</comment>
<dbReference type="InterPro" id="IPR004313">
    <property type="entry name" value="ARD"/>
</dbReference>
<keyword evidence="8 9" id="KW-0486">Methionine biosynthesis</keyword>
<dbReference type="HAMAP" id="MF_01682">
    <property type="entry name" value="Salvage_MtnD"/>
    <property type="match status" value="1"/>
</dbReference>
<reference evidence="10 11" key="1">
    <citation type="submission" date="2019-11" db="EMBL/GenBank/DDBJ databases">
        <title>Isolation of a new High Light Tolerant Cyanobacteria.</title>
        <authorList>
            <person name="Dobson Z."/>
            <person name="Vaughn N."/>
            <person name="Vaughn M."/>
            <person name="Fromme P."/>
            <person name="Mazor Y."/>
        </authorList>
    </citation>
    <scope>NUCLEOTIDE SEQUENCE [LARGE SCALE GENOMIC DNA]</scope>
    <source>
        <strain evidence="10 11">0216</strain>
    </source>
</reference>
<keyword evidence="7 9" id="KW-0408">Iron</keyword>
<dbReference type="EMBL" id="WMIA01000021">
    <property type="protein sequence ID" value="MTF40122.1"/>
    <property type="molecule type" value="Genomic_DNA"/>
</dbReference>
<comment type="subunit">
    <text evidence="9">Monomer.</text>
</comment>
<comment type="cofactor">
    <cofactor evidence="9">
        <name>Fe(2+)</name>
        <dbReference type="ChEBI" id="CHEBI:29033"/>
    </cofactor>
    <text evidence="9">Binds 1 Fe(2+) cation per monomer.</text>
</comment>
<feature type="binding site" evidence="9">
    <location>
        <position position="105"/>
    </location>
    <ligand>
        <name>Ni(2+)</name>
        <dbReference type="ChEBI" id="CHEBI:49786"/>
    </ligand>
</feature>
<comment type="cofactor">
    <cofactor evidence="9">
        <name>Ni(2+)</name>
        <dbReference type="ChEBI" id="CHEBI:49786"/>
    </cofactor>
    <text evidence="9">Binds 1 nickel ion per monomer.</text>
</comment>
<feature type="binding site" evidence="9">
    <location>
        <position position="147"/>
    </location>
    <ligand>
        <name>Fe(2+)</name>
        <dbReference type="ChEBI" id="CHEBI:29033"/>
    </ligand>
</feature>
<evidence type="ECO:0000256" key="8">
    <source>
        <dbReference type="ARBA" id="ARBA00023167"/>
    </source>
</evidence>
<keyword evidence="5 9" id="KW-0223">Dioxygenase</keyword>
<feature type="binding site" evidence="9">
    <location>
        <position position="109"/>
    </location>
    <ligand>
        <name>Ni(2+)</name>
        <dbReference type="ChEBI" id="CHEBI:49786"/>
    </ligand>
</feature>
<dbReference type="EC" id="1.13.11.53" evidence="9"/>
<feature type="site" description="Important to generate the dianion" evidence="9">
    <location>
        <position position="111"/>
    </location>
</feature>
<evidence type="ECO:0000256" key="3">
    <source>
        <dbReference type="ARBA" id="ARBA00022605"/>
    </source>
</evidence>
<evidence type="ECO:0000256" key="6">
    <source>
        <dbReference type="ARBA" id="ARBA00023002"/>
    </source>
</evidence>
<dbReference type="GO" id="GO:0010309">
    <property type="term" value="F:acireductone dioxygenase [iron(II)-requiring] activity"/>
    <property type="evidence" value="ECO:0007669"/>
    <property type="project" value="UniProtKB-UniRule"/>
</dbReference>
<keyword evidence="3 9" id="KW-0028">Amino-acid biosynthesis</keyword>
<dbReference type="EC" id="1.13.11.54" evidence="9"/>
<protein>
    <recommendedName>
        <fullName evidence="9">Acireductone dioxygenase</fullName>
    </recommendedName>
    <alternativeName>
        <fullName evidence="9">1,2-dihydroxy-3-keto-5-methylthiopentene dioxygenase</fullName>
        <shortName evidence="9">DHK-MTPene dioxygenase</shortName>
    </alternativeName>
    <alternativeName>
        <fullName evidence="9">Acireductone dioxygenase (Fe(2+)-requiring)</fullName>
        <shortName evidence="9">ARD'</shortName>
        <shortName evidence="9">Fe-ARD</shortName>
        <ecNumber evidence="9">1.13.11.54</ecNumber>
    </alternativeName>
    <alternativeName>
        <fullName evidence="9">Acireductone dioxygenase (Ni(2+)-requiring)</fullName>
        <shortName evidence="9">ARD</shortName>
        <shortName evidence="9">Ni-ARD</shortName>
        <ecNumber evidence="9">1.13.11.53</ecNumber>
    </alternativeName>
</protein>
<proteinExistence type="inferred from homology"/>
<sequence>MTALKIFLDNQPSIPIFDSDSILEVDRISKITRKLEEVGVHFQQWQTIENLTSGASQEEVLKAYQQEVKQLMDEEGYLTVDVVSLTSDHPQKAEFRQKFLDEHTHSEDEVRFFVDGKGLFSLHIDNQVFEVLCTRGDLISVPANTRHWFDMGENPYFTAIRFFNNPEGWVANFTGSDIAQYFSRLES</sequence>
<dbReference type="InterPro" id="IPR023956">
    <property type="entry name" value="ARD_bac"/>
</dbReference>
<dbReference type="InterPro" id="IPR011051">
    <property type="entry name" value="RmlC_Cupin_sf"/>
</dbReference>
<dbReference type="InterPro" id="IPR014710">
    <property type="entry name" value="RmlC-like_jellyroll"/>
</dbReference>
<feature type="binding site" evidence="9">
    <location>
        <position position="103"/>
    </location>
    <ligand>
        <name>Fe(2+)</name>
        <dbReference type="ChEBI" id="CHEBI:29033"/>
    </ligand>
</feature>
<dbReference type="PANTHER" id="PTHR23418:SF0">
    <property type="entry name" value="ACIREDUCTONE DIOXYGENASE"/>
    <property type="match status" value="1"/>
</dbReference>
<keyword evidence="2 9" id="KW-0533">Nickel</keyword>
<dbReference type="GO" id="GO:0005506">
    <property type="term" value="F:iron ion binding"/>
    <property type="evidence" value="ECO:0007669"/>
    <property type="project" value="UniProtKB-UniRule"/>
</dbReference>
<feature type="binding site" evidence="9">
    <location>
        <position position="105"/>
    </location>
    <ligand>
        <name>Fe(2+)</name>
        <dbReference type="ChEBI" id="CHEBI:29033"/>
    </ligand>
</feature>
<dbReference type="GO" id="GO:0019509">
    <property type="term" value="P:L-methionine salvage from methylthioadenosine"/>
    <property type="evidence" value="ECO:0007669"/>
    <property type="project" value="UniProtKB-UniRule"/>
</dbReference>
<dbReference type="CDD" id="cd02232">
    <property type="entry name" value="cupin_ARD"/>
    <property type="match status" value="1"/>
</dbReference>
<dbReference type="Pfam" id="PF03079">
    <property type="entry name" value="ARD"/>
    <property type="match status" value="1"/>
</dbReference>
<comment type="function">
    <text evidence="9">Catalyzes 2 different reactions between oxygene and the acireductone 1,2-dihydroxy-3-keto-5-methylthiopentene (DHK-MTPene) depending upon the metal bound in the active site. Fe-containing acireductone dioxygenase (Fe-ARD) produces formate and 2-keto-4-methylthiobutyrate (KMTB), the alpha-ketoacid precursor of methionine in the methionine recycle pathway. Ni-containing acireductone dioxygenase (Ni-ARD) produces methylthiopropionate, carbon monoxide and formate, and does not lie on the methionine recycle pathway.</text>
</comment>
<dbReference type="Proteomes" id="UP000437131">
    <property type="component" value="Unassembled WGS sequence"/>
</dbReference>
<comment type="caution">
    <text evidence="10">The sequence shown here is derived from an EMBL/GenBank/DDBJ whole genome shotgun (WGS) entry which is preliminary data.</text>
</comment>
<dbReference type="AlphaFoldDB" id="A0A844GYI7"/>
<comment type="similarity">
    <text evidence="9">Belongs to the acireductone dioxygenase (ARD) family.</text>
</comment>
<evidence type="ECO:0000313" key="11">
    <source>
        <dbReference type="Proteomes" id="UP000437131"/>
    </source>
</evidence>